<evidence type="ECO:0000313" key="1">
    <source>
        <dbReference type="EMBL" id="QDV48210.1"/>
    </source>
</evidence>
<dbReference type="AlphaFoldDB" id="A0A518I539"/>
<keyword evidence="2" id="KW-1185">Reference proteome</keyword>
<dbReference type="EMBL" id="CP037452">
    <property type="protein sequence ID" value="QDV48210.1"/>
    <property type="molecule type" value="Genomic_DNA"/>
</dbReference>
<organism evidence="1 2">
    <name type="scientific">Gimesia fumaroli</name>
    <dbReference type="NCBI Taxonomy" id="2527976"/>
    <lineage>
        <taxon>Bacteria</taxon>
        <taxon>Pseudomonadati</taxon>
        <taxon>Planctomycetota</taxon>
        <taxon>Planctomycetia</taxon>
        <taxon>Planctomycetales</taxon>
        <taxon>Planctomycetaceae</taxon>
        <taxon>Gimesia</taxon>
    </lineage>
</organism>
<dbReference type="KEGG" id="gfm:Enr17x_02210"/>
<sequence length="211" mass="22115">MGQFIAAAATAVAPVLSSVLGFIGDNPQTIATMKKMADSFTKEANAEQNAMLALAGLPVSKTHIVIDFATELDTPEDAKTAASAALDAVTNSVTTYYKTQFPKVAAKTADAGFAAKFDVNGDISTAITQMNDYFSRNNIPTTNNPAEKMAQTIKAQMKARQGITGKSAGKTYLNNNQSVCWAVMYGNVADPSGENALLYGFIAGFDSGFGA</sequence>
<proteinExistence type="predicted"/>
<reference evidence="1 2" key="1">
    <citation type="submission" date="2019-03" db="EMBL/GenBank/DDBJ databases">
        <title>Deep-cultivation of Planctomycetes and their phenomic and genomic characterization uncovers novel biology.</title>
        <authorList>
            <person name="Wiegand S."/>
            <person name="Jogler M."/>
            <person name="Boedeker C."/>
            <person name="Pinto D."/>
            <person name="Vollmers J."/>
            <person name="Rivas-Marin E."/>
            <person name="Kohn T."/>
            <person name="Peeters S.H."/>
            <person name="Heuer A."/>
            <person name="Rast P."/>
            <person name="Oberbeckmann S."/>
            <person name="Bunk B."/>
            <person name="Jeske O."/>
            <person name="Meyerdierks A."/>
            <person name="Storesund J.E."/>
            <person name="Kallscheuer N."/>
            <person name="Luecker S."/>
            <person name="Lage O.M."/>
            <person name="Pohl T."/>
            <person name="Merkel B.J."/>
            <person name="Hornburger P."/>
            <person name="Mueller R.-W."/>
            <person name="Bruemmer F."/>
            <person name="Labrenz M."/>
            <person name="Spormann A.M."/>
            <person name="Op den Camp H."/>
            <person name="Overmann J."/>
            <person name="Amann R."/>
            <person name="Jetten M.S.M."/>
            <person name="Mascher T."/>
            <person name="Medema M.H."/>
            <person name="Devos D.P."/>
            <person name="Kaster A.-K."/>
            <person name="Ovreas L."/>
            <person name="Rohde M."/>
            <person name="Galperin M.Y."/>
            <person name="Jogler C."/>
        </authorList>
    </citation>
    <scope>NUCLEOTIDE SEQUENCE [LARGE SCALE GENOMIC DNA]</scope>
    <source>
        <strain evidence="1 2">Enr17</strain>
    </source>
</reference>
<evidence type="ECO:0000313" key="2">
    <source>
        <dbReference type="Proteomes" id="UP000318313"/>
    </source>
</evidence>
<gene>
    <name evidence="1" type="ORF">Enr17x_02210</name>
</gene>
<accession>A0A518I539</accession>
<dbReference type="Proteomes" id="UP000318313">
    <property type="component" value="Chromosome"/>
</dbReference>
<protein>
    <submittedName>
        <fullName evidence="1">Uncharacterized protein</fullName>
    </submittedName>
</protein>
<name>A0A518I539_9PLAN</name>
<dbReference type="RefSeq" id="WP_145305406.1">
    <property type="nucleotide sequence ID" value="NZ_CP037452.1"/>
</dbReference>